<organism evidence="1 2">
    <name type="scientific">Kribbella yunnanensis</name>
    <dbReference type="NCBI Taxonomy" id="190194"/>
    <lineage>
        <taxon>Bacteria</taxon>
        <taxon>Bacillati</taxon>
        <taxon>Actinomycetota</taxon>
        <taxon>Actinomycetes</taxon>
        <taxon>Propionibacteriales</taxon>
        <taxon>Kribbellaceae</taxon>
        <taxon>Kribbella</taxon>
    </lineage>
</organism>
<evidence type="ECO:0008006" key="3">
    <source>
        <dbReference type="Google" id="ProtNLM"/>
    </source>
</evidence>
<comment type="caution">
    <text evidence="1">The sequence shown here is derived from an EMBL/GenBank/DDBJ whole genome shotgun (WGS) entry which is preliminary data.</text>
</comment>
<proteinExistence type="predicted"/>
<dbReference type="PANTHER" id="PTHR34846">
    <property type="entry name" value="4-CARBOXYMUCONOLACTONE DECARBOXYLASE FAMILY PROTEIN (AFU_ORTHOLOGUE AFUA_6G11590)"/>
    <property type="match status" value="1"/>
</dbReference>
<dbReference type="PANTHER" id="PTHR34846:SF11">
    <property type="entry name" value="4-CARBOXYMUCONOLACTONE DECARBOXYLASE FAMILY PROTEIN (AFU_ORTHOLOGUE AFUA_6G11590)"/>
    <property type="match status" value="1"/>
</dbReference>
<gene>
    <name evidence="1" type="ORF">GCM10009745_18130</name>
</gene>
<dbReference type="Gene3D" id="1.20.1290.10">
    <property type="entry name" value="AhpD-like"/>
    <property type="match status" value="1"/>
</dbReference>
<evidence type="ECO:0000313" key="2">
    <source>
        <dbReference type="Proteomes" id="UP001500280"/>
    </source>
</evidence>
<keyword evidence="2" id="KW-1185">Reference proteome</keyword>
<accession>A0ABN2GR73</accession>
<protein>
    <recommendedName>
        <fullName evidence="3">Carboxymuconolactone decarboxylase family protein</fullName>
    </recommendedName>
</protein>
<dbReference type="RefSeq" id="WP_344148026.1">
    <property type="nucleotide sequence ID" value="NZ_BAAANF010000005.1"/>
</dbReference>
<dbReference type="SUPFAM" id="SSF69118">
    <property type="entry name" value="AhpD-like"/>
    <property type="match status" value="1"/>
</dbReference>
<sequence length="167" mass="18593">MARIVYADPERLTGVLKDWHERLPPDPRMFLTLALAEGTAELVMKLGQAIHDSLELDERLVEIAAAVVTRAAGSTYLVERHFPHVRVLSAAELEALLSGADEIESFDDRDQAVYRFARALVDSPRIDDATFADAQLELSDRELVELIQAHGYYSMLATLDCALRIGD</sequence>
<evidence type="ECO:0000313" key="1">
    <source>
        <dbReference type="EMBL" id="GAA1675405.1"/>
    </source>
</evidence>
<dbReference type="InterPro" id="IPR029032">
    <property type="entry name" value="AhpD-like"/>
</dbReference>
<name>A0ABN2GR73_9ACTN</name>
<dbReference type="Proteomes" id="UP001500280">
    <property type="component" value="Unassembled WGS sequence"/>
</dbReference>
<reference evidence="1 2" key="1">
    <citation type="journal article" date="2019" name="Int. J. Syst. Evol. Microbiol.">
        <title>The Global Catalogue of Microorganisms (GCM) 10K type strain sequencing project: providing services to taxonomists for standard genome sequencing and annotation.</title>
        <authorList>
            <consortium name="The Broad Institute Genomics Platform"/>
            <consortium name="The Broad Institute Genome Sequencing Center for Infectious Disease"/>
            <person name="Wu L."/>
            <person name="Ma J."/>
        </authorList>
    </citation>
    <scope>NUCLEOTIDE SEQUENCE [LARGE SCALE GENOMIC DNA]</scope>
    <source>
        <strain evidence="1 2">JCM 14307</strain>
    </source>
</reference>
<dbReference type="EMBL" id="BAAANF010000005">
    <property type="protein sequence ID" value="GAA1675405.1"/>
    <property type="molecule type" value="Genomic_DNA"/>
</dbReference>